<organism evidence="2 3">
    <name type="scientific">Chaetoceros tenuissimus</name>
    <dbReference type="NCBI Taxonomy" id="426638"/>
    <lineage>
        <taxon>Eukaryota</taxon>
        <taxon>Sar</taxon>
        <taxon>Stramenopiles</taxon>
        <taxon>Ochrophyta</taxon>
        <taxon>Bacillariophyta</taxon>
        <taxon>Coscinodiscophyceae</taxon>
        <taxon>Chaetocerotophycidae</taxon>
        <taxon>Chaetocerotales</taxon>
        <taxon>Chaetocerotaceae</taxon>
        <taxon>Chaetoceros</taxon>
    </lineage>
</organism>
<feature type="transmembrane region" description="Helical" evidence="1">
    <location>
        <begin position="27"/>
        <end position="46"/>
    </location>
</feature>
<keyword evidence="1" id="KW-0472">Membrane</keyword>
<name>A0AAD3D6Y6_9STRA</name>
<accession>A0AAD3D6Y6</accession>
<evidence type="ECO:0000313" key="3">
    <source>
        <dbReference type="Proteomes" id="UP001054902"/>
    </source>
</evidence>
<sequence length="366" mass="42149">MVKITPITLRNGVRASSQCRELKRTKIGLSLALSFLVFVAIVNTSWSNETRNPLQIKQFPLSDRDLSQIEENAKDFEKEAPLGLGSLKTTFLISIFSTNASEKYINRRTYIRETYLTVSDPRICKLSEYIRQIEENGPYNTVCQVPYAFIIAAGGKDRPYDHDDDAPLTVKPWKKVNDEDDCVYLNIRESMEDGKSPSYFKFGADVARKYHIDYITKLDDDTLISPDSLMNFIEDELPPAPYNRRVYGGRSWSTRSGQVYYGAGQFYFMSSDLAHYVGNVLSAEDRKSLSHSKQTEDADMGRFVFSNPRPIKFMDLVMYKFWIHDSATKIEDAFRTRWEDGMENFLARERVPWGFYCSNWLGGRGL</sequence>
<evidence type="ECO:0008006" key="4">
    <source>
        <dbReference type="Google" id="ProtNLM"/>
    </source>
</evidence>
<gene>
    <name evidence="2" type="ORF">CTEN210_15450</name>
</gene>
<evidence type="ECO:0000313" key="2">
    <source>
        <dbReference type="EMBL" id="GFH58974.1"/>
    </source>
</evidence>
<dbReference type="Proteomes" id="UP001054902">
    <property type="component" value="Unassembled WGS sequence"/>
</dbReference>
<proteinExistence type="predicted"/>
<comment type="caution">
    <text evidence="2">The sequence shown here is derived from an EMBL/GenBank/DDBJ whole genome shotgun (WGS) entry which is preliminary data.</text>
</comment>
<dbReference type="AlphaFoldDB" id="A0AAD3D6Y6"/>
<protein>
    <recommendedName>
        <fullName evidence="4">Hexosyltransferase</fullName>
    </recommendedName>
</protein>
<evidence type="ECO:0000256" key="1">
    <source>
        <dbReference type="SAM" id="Phobius"/>
    </source>
</evidence>
<dbReference type="EMBL" id="BLLK01000062">
    <property type="protein sequence ID" value="GFH58974.1"/>
    <property type="molecule type" value="Genomic_DNA"/>
</dbReference>
<keyword evidence="1" id="KW-0812">Transmembrane</keyword>
<dbReference type="Gene3D" id="3.90.550.50">
    <property type="match status" value="1"/>
</dbReference>
<keyword evidence="3" id="KW-1185">Reference proteome</keyword>
<keyword evidence="1" id="KW-1133">Transmembrane helix</keyword>
<reference evidence="2 3" key="1">
    <citation type="journal article" date="2021" name="Sci. Rep.">
        <title>The genome of the diatom Chaetoceros tenuissimus carries an ancient integrated fragment of an extant virus.</title>
        <authorList>
            <person name="Hongo Y."/>
            <person name="Kimura K."/>
            <person name="Takaki Y."/>
            <person name="Yoshida Y."/>
            <person name="Baba S."/>
            <person name="Kobayashi G."/>
            <person name="Nagasaki K."/>
            <person name="Hano T."/>
            <person name="Tomaru Y."/>
        </authorList>
    </citation>
    <scope>NUCLEOTIDE SEQUENCE [LARGE SCALE GENOMIC DNA]</scope>
    <source>
        <strain evidence="2 3">NIES-3715</strain>
    </source>
</reference>